<reference evidence="2 3" key="1">
    <citation type="submission" date="2020-07" db="EMBL/GenBank/DDBJ databases">
        <title>Draft genome and description of Aeromicrobium phoceense strain Marseille-Q0843 isolated from healthy skin swab.</title>
        <authorList>
            <person name="Boxberger M."/>
            <person name="La Scola B."/>
        </authorList>
    </citation>
    <scope>NUCLEOTIDE SEQUENCE [LARGE SCALE GENOMIC DNA]</scope>
    <source>
        <strain evidence="2 3">Marseille-Q0843</strain>
    </source>
</reference>
<organism evidence="2 3">
    <name type="scientific">Aeromicrobium phoceense</name>
    <dbReference type="NCBI Taxonomy" id="2754045"/>
    <lineage>
        <taxon>Bacteria</taxon>
        <taxon>Bacillati</taxon>
        <taxon>Actinomycetota</taxon>
        <taxon>Actinomycetes</taxon>
        <taxon>Propionibacteriales</taxon>
        <taxon>Nocardioidaceae</taxon>
        <taxon>Aeromicrobium</taxon>
    </lineage>
</organism>
<proteinExistence type="predicted"/>
<keyword evidence="1" id="KW-0812">Transmembrane</keyword>
<dbReference type="Proteomes" id="UP000550354">
    <property type="component" value="Unassembled WGS sequence"/>
</dbReference>
<evidence type="ECO:0000313" key="3">
    <source>
        <dbReference type="Proteomes" id="UP000550354"/>
    </source>
</evidence>
<feature type="transmembrane region" description="Helical" evidence="1">
    <location>
        <begin position="31"/>
        <end position="49"/>
    </location>
</feature>
<keyword evidence="3" id="KW-1185">Reference proteome</keyword>
<dbReference type="RefSeq" id="WP_181752645.1">
    <property type="nucleotide sequence ID" value="NZ_DAMCVE010000004.1"/>
</dbReference>
<evidence type="ECO:0000256" key="1">
    <source>
        <dbReference type="SAM" id="Phobius"/>
    </source>
</evidence>
<protein>
    <submittedName>
        <fullName evidence="2">Uncharacterized protein</fullName>
    </submittedName>
</protein>
<accession>A0A838XAJ8</accession>
<comment type="caution">
    <text evidence="2">The sequence shown here is derived from an EMBL/GenBank/DDBJ whole genome shotgun (WGS) entry which is preliminary data.</text>
</comment>
<evidence type="ECO:0000313" key="2">
    <source>
        <dbReference type="EMBL" id="MBA4606942.1"/>
    </source>
</evidence>
<sequence>MRTSVALVFALGLYWMGLNQGAESPDSNVRDFVPVAVVLVAAAVTWEIVARAVRARRADAP</sequence>
<keyword evidence="1" id="KW-0472">Membrane</keyword>
<name>A0A838XAJ8_9ACTN</name>
<dbReference type="AlphaFoldDB" id="A0A838XAJ8"/>
<keyword evidence="1" id="KW-1133">Transmembrane helix</keyword>
<gene>
    <name evidence="2" type="ORF">H1W00_00445</name>
</gene>
<dbReference type="EMBL" id="JACEOG010000001">
    <property type="protein sequence ID" value="MBA4606942.1"/>
    <property type="molecule type" value="Genomic_DNA"/>
</dbReference>